<evidence type="ECO:0000313" key="1">
    <source>
        <dbReference type="EMBL" id="KAF5389532.1"/>
    </source>
</evidence>
<accession>A0A8H5HTX3</accession>
<dbReference type="EMBL" id="JAACJN010000021">
    <property type="protein sequence ID" value="KAF5389532.1"/>
    <property type="molecule type" value="Genomic_DNA"/>
</dbReference>
<dbReference type="GO" id="GO:0000793">
    <property type="term" value="C:condensed chromosome"/>
    <property type="evidence" value="ECO:0007669"/>
    <property type="project" value="TreeGrafter"/>
</dbReference>
<dbReference type="SUPFAM" id="SSF48371">
    <property type="entry name" value="ARM repeat"/>
    <property type="match status" value="1"/>
</dbReference>
<dbReference type="GO" id="GO:0000796">
    <property type="term" value="C:condensin complex"/>
    <property type="evidence" value="ECO:0007669"/>
    <property type="project" value="InterPro"/>
</dbReference>
<name>A0A8H5HTX3_9AGAR</name>
<dbReference type="Proteomes" id="UP000518752">
    <property type="component" value="Unassembled WGS sequence"/>
</dbReference>
<keyword evidence="2" id="KW-1185">Reference proteome</keyword>
<evidence type="ECO:0000313" key="2">
    <source>
        <dbReference type="Proteomes" id="UP000518752"/>
    </source>
</evidence>
<dbReference type="PANTHER" id="PTHR14418:SF5">
    <property type="entry name" value="CONDENSIN COMPLEX SUBUNIT 3"/>
    <property type="match status" value="1"/>
</dbReference>
<dbReference type="GO" id="GO:0007076">
    <property type="term" value="P:mitotic chromosome condensation"/>
    <property type="evidence" value="ECO:0007669"/>
    <property type="project" value="InterPro"/>
</dbReference>
<dbReference type="PANTHER" id="PTHR14418">
    <property type="entry name" value="CONDENSIN COMPLEX SUBUNIT 3-RELATED"/>
    <property type="match status" value="1"/>
</dbReference>
<protein>
    <submittedName>
        <fullName evidence="1">Uncharacterized protein</fullName>
    </submittedName>
</protein>
<reference evidence="1 2" key="1">
    <citation type="journal article" date="2020" name="ISME J.">
        <title>Uncovering the hidden diversity of litter-decomposition mechanisms in mushroom-forming fungi.</title>
        <authorList>
            <person name="Floudas D."/>
            <person name="Bentzer J."/>
            <person name="Ahren D."/>
            <person name="Johansson T."/>
            <person name="Persson P."/>
            <person name="Tunlid A."/>
        </authorList>
    </citation>
    <scope>NUCLEOTIDE SEQUENCE [LARGE SCALE GENOMIC DNA]</scope>
    <source>
        <strain evidence="1 2">CBS 406.79</strain>
    </source>
</reference>
<comment type="caution">
    <text evidence="1">The sequence shown here is derived from an EMBL/GenBank/DDBJ whole genome shotgun (WGS) entry which is preliminary data.</text>
</comment>
<dbReference type="OrthoDB" id="27187at2759"/>
<dbReference type="AlphaFoldDB" id="A0A8H5HTX3"/>
<organism evidence="1 2">
    <name type="scientific">Collybiopsis confluens</name>
    <dbReference type="NCBI Taxonomy" id="2823264"/>
    <lineage>
        <taxon>Eukaryota</taxon>
        <taxon>Fungi</taxon>
        <taxon>Dikarya</taxon>
        <taxon>Basidiomycota</taxon>
        <taxon>Agaricomycotina</taxon>
        <taxon>Agaricomycetes</taxon>
        <taxon>Agaricomycetidae</taxon>
        <taxon>Agaricales</taxon>
        <taxon>Marasmiineae</taxon>
        <taxon>Omphalotaceae</taxon>
        <taxon>Collybiopsis</taxon>
    </lineage>
</organism>
<proteinExistence type="predicted"/>
<dbReference type="InterPro" id="IPR027165">
    <property type="entry name" value="CND3"/>
</dbReference>
<gene>
    <name evidence="1" type="ORF">D9757_004206</name>
</gene>
<dbReference type="InterPro" id="IPR016024">
    <property type="entry name" value="ARM-type_fold"/>
</dbReference>
<sequence length="456" mass="51883">MRLLKAKRSKESDNAAKFVAEFLNHLQEKGLSKESRFQIRFHLLEDATKSMAESRLMQKNLSKISFILYFSQEPPRVNMIEETYYMLRGILVDRIQDSRWPVREKATAAFCTFYKVDDPNESKPSHQPDTLIHHHLLAIPHSTHSNFLRLGNKACILRNITANGETLSVIIDRTRDTDVHVRNEAYTVLANNTTIGDEEDENLAIGLTHPRNLSLYQRNMIIRNILCDHDNPSRVSARNLLFKWAETIKVGAAQEHSKNPLENSNLVQLLSLFELRLNEHLPQGIMMLLKANTGIIQSLSSPSNHDWSLLSPAVALILRVFVYGISSLRSTLDVALPDVTDVASTLKKILSNLVKAVHAENTQAPYLDDKARALLRDKVEGIEFVAMELFKLVMYLDYSDENGRREMSELIYDILQHDHLPEALVAPSVTLLSVLERNFIPAQIPDISVYFESPKP</sequence>